<evidence type="ECO:0000313" key="2">
    <source>
        <dbReference type="EMBL" id="CAF1624856.1"/>
    </source>
</evidence>
<evidence type="ECO:0000259" key="1">
    <source>
        <dbReference type="Pfam" id="PF08337"/>
    </source>
</evidence>
<gene>
    <name evidence="2" type="ORF">XAT740_LOCUS50759</name>
</gene>
<dbReference type="InterPro" id="IPR008936">
    <property type="entry name" value="Rho_GTPase_activation_prot"/>
</dbReference>
<keyword evidence="3" id="KW-1185">Reference proteome</keyword>
<dbReference type="PANTHER" id="PTHR22625:SF70">
    <property type="entry name" value="PLEXIN A, ISOFORM A"/>
    <property type="match status" value="1"/>
</dbReference>
<name>A0A816CHC3_ADIRI</name>
<dbReference type="AlphaFoldDB" id="A0A816CHC3"/>
<reference evidence="2" key="1">
    <citation type="submission" date="2021-02" db="EMBL/GenBank/DDBJ databases">
        <authorList>
            <person name="Nowell W R."/>
        </authorList>
    </citation>
    <scope>NUCLEOTIDE SEQUENCE</scope>
</reference>
<proteinExistence type="predicted"/>
<dbReference type="InterPro" id="IPR031148">
    <property type="entry name" value="Plexin"/>
</dbReference>
<feature type="domain" description="Plexin cytoplasmic RasGAP" evidence="1">
    <location>
        <begin position="43"/>
        <end position="315"/>
    </location>
</feature>
<dbReference type="SUPFAM" id="SSF48350">
    <property type="entry name" value="GTPase activation domain, GAP"/>
    <property type="match status" value="1"/>
</dbReference>
<dbReference type="Proteomes" id="UP000663828">
    <property type="component" value="Unassembled WGS sequence"/>
</dbReference>
<dbReference type="GO" id="GO:0005886">
    <property type="term" value="C:plasma membrane"/>
    <property type="evidence" value="ECO:0007669"/>
    <property type="project" value="TreeGrafter"/>
</dbReference>
<sequence length="350" mass="40210">FSLKSGINYTNTSSLTHSQVNSSGITNGLTSCYPTNSSCCTKTTDADQSWQSLQGHENQILLNSSREVLTLRRDHRVNNTIQSQQSFSRARLEPNTRFYHLVKPTDREDDDRTLVTNKLVSEVYLTRLLATKGSLQQYIDKFFDSIFCLADLPLPIKYLFDFLDEQAEFHQISDSNIVHTWKSNSLPLRFFVNIIKNPDFIFDVQKTNVIDASLSVIAQMFMDSCAAGSHQLTKDSPSSKLLFYRDVQKYKILVEKYYTAISSSCPPVSVNDLDHIVTSLKEQEQQNSSNRQTKEFNRSYVLFKLYNDFISPYKNSLRAAMANDLNSKQYRLATLFEQILNHMDSFELDI</sequence>
<protein>
    <recommendedName>
        <fullName evidence="1">Plexin cytoplasmic RasGAP domain-containing protein</fullName>
    </recommendedName>
</protein>
<evidence type="ECO:0000313" key="3">
    <source>
        <dbReference type="Proteomes" id="UP000663828"/>
    </source>
</evidence>
<accession>A0A816CHC3</accession>
<feature type="non-terminal residue" evidence="2">
    <location>
        <position position="1"/>
    </location>
</feature>
<dbReference type="Pfam" id="PF08337">
    <property type="entry name" value="Plexin_cytopl"/>
    <property type="match status" value="1"/>
</dbReference>
<dbReference type="GO" id="GO:0017154">
    <property type="term" value="F:semaphorin receptor activity"/>
    <property type="evidence" value="ECO:0007669"/>
    <property type="project" value="InterPro"/>
</dbReference>
<organism evidence="2 3">
    <name type="scientific">Adineta ricciae</name>
    <name type="common">Rotifer</name>
    <dbReference type="NCBI Taxonomy" id="249248"/>
    <lineage>
        <taxon>Eukaryota</taxon>
        <taxon>Metazoa</taxon>
        <taxon>Spiralia</taxon>
        <taxon>Gnathifera</taxon>
        <taxon>Rotifera</taxon>
        <taxon>Eurotatoria</taxon>
        <taxon>Bdelloidea</taxon>
        <taxon>Adinetida</taxon>
        <taxon>Adinetidae</taxon>
        <taxon>Adineta</taxon>
    </lineage>
</organism>
<dbReference type="EMBL" id="CAJNOR010007882">
    <property type="protein sequence ID" value="CAF1624856.1"/>
    <property type="molecule type" value="Genomic_DNA"/>
</dbReference>
<dbReference type="Gene3D" id="1.10.506.10">
    <property type="entry name" value="GTPase Activation - p120gap, domain 1"/>
    <property type="match status" value="1"/>
</dbReference>
<dbReference type="PANTHER" id="PTHR22625">
    <property type="entry name" value="PLEXIN"/>
    <property type="match status" value="1"/>
</dbReference>
<dbReference type="GO" id="GO:0030334">
    <property type="term" value="P:regulation of cell migration"/>
    <property type="evidence" value="ECO:0007669"/>
    <property type="project" value="TreeGrafter"/>
</dbReference>
<comment type="caution">
    <text evidence="2">The sequence shown here is derived from an EMBL/GenBank/DDBJ whole genome shotgun (WGS) entry which is preliminary data.</text>
</comment>
<dbReference type="InterPro" id="IPR013548">
    <property type="entry name" value="Plexin_cytoplasmic_RasGAP_dom"/>
</dbReference>
<dbReference type="GO" id="GO:0002116">
    <property type="term" value="C:semaphorin receptor complex"/>
    <property type="evidence" value="ECO:0007669"/>
    <property type="project" value="TreeGrafter"/>
</dbReference>